<dbReference type="Pfam" id="PF04083">
    <property type="entry name" value="Abhydro_lipase"/>
    <property type="match status" value="1"/>
</dbReference>
<dbReference type="GO" id="GO:0016042">
    <property type="term" value="P:lipid catabolic process"/>
    <property type="evidence" value="ECO:0007669"/>
    <property type="project" value="UniProtKB-KW"/>
</dbReference>
<dbReference type="PANTHER" id="PTHR11005">
    <property type="entry name" value="LYSOSOMAL ACID LIPASE-RELATED"/>
    <property type="match status" value="1"/>
</dbReference>
<keyword evidence="5" id="KW-0443">Lipid metabolism</keyword>
<evidence type="ECO:0000256" key="3">
    <source>
        <dbReference type="ARBA" id="ARBA00022801"/>
    </source>
</evidence>
<organism evidence="9 10">
    <name type="scientific">Papilio xuthus</name>
    <name type="common">Asian swallowtail butterfly</name>
    <dbReference type="NCBI Taxonomy" id="66420"/>
    <lineage>
        <taxon>Eukaryota</taxon>
        <taxon>Metazoa</taxon>
        <taxon>Ecdysozoa</taxon>
        <taxon>Arthropoda</taxon>
        <taxon>Hexapoda</taxon>
        <taxon>Insecta</taxon>
        <taxon>Pterygota</taxon>
        <taxon>Neoptera</taxon>
        <taxon>Endopterygota</taxon>
        <taxon>Lepidoptera</taxon>
        <taxon>Glossata</taxon>
        <taxon>Ditrysia</taxon>
        <taxon>Papilionoidea</taxon>
        <taxon>Papilionidae</taxon>
        <taxon>Papilioninae</taxon>
        <taxon>Papilio</taxon>
    </lineage>
</organism>
<reference evidence="9 10" key="1">
    <citation type="journal article" date="2015" name="Nat. Commun.">
        <title>Outbred genome sequencing and CRISPR/Cas9 gene editing in butterflies.</title>
        <authorList>
            <person name="Li X."/>
            <person name="Fan D."/>
            <person name="Zhang W."/>
            <person name="Liu G."/>
            <person name="Zhang L."/>
            <person name="Zhao L."/>
            <person name="Fang X."/>
            <person name="Chen L."/>
            <person name="Dong Y."/>
            <person name="Chen Y."/>
            <person name="Ding Y."/>
            <person name="Zhao R."/>
            <person name="Feng M."/>
            <person name="Zhu Y."/>
            <person name="Feng Y."/>
            <person name="Jiang X."/>
            <person name="Zhu D."/>
            <person name="Xiang H."/>
            <person name="Feng X."/>
            <person name="Li S."/>
            <person name="Wang J."/>
            <person name="Zhang G."/>
            <person name="Kronforst M.R."/>
            <person name="Wang W."/>
        </authorList>
    </citation>
    <scope>NUCLEOTIDE SEQUENCE [LARGE SCALE GENOMIC DNA]</scope>
    <source>
        <strain evidence="9">Ya'a_city_454_Px</strain>
        <tissue evidence="9">Whole body</tissue>
    </source>
</reference>
<dbReference type="AlphaFoldDB" id="A0A194PMH9"/>
<dbReference type="Gene3D" id="3.40.50.1820">
    <property type="entry name" value="alpha/beta hydrolase"/>
    <property type="match status" value="1"/>
</dbReference>
<feature type="domain" description="Partial AB-hydrolase lipase" evidence="8">
    <location>
        <begin position="264"/>
        <end position="317"/>
    </location>
</feature>
<dbReference type="STRING" id="66420.A0A194PMH9"/>
<keyword evidence="6" id="KW-0325">Glycoprotein</keyword>
<evidence type="ECO:0000256" key="5">
    <source>
        <dbReference type="ARBA" id="ARBA00023098"/>
    </source>
</evidence>
<evidence type="ECO:0000256" key="2">
    <source>
        <dbReference type="ARBA" id="ARBA00022729"/>
    </source>
</evidence>
<evidence type="ECO:0000256" key="4">
    <source>
        <dbReference type="ARBA" id="ARBA00022963"/>
    </source>
</evidence>
<feature type="region of interest" description="Disordered" evidence="7">
    <location>
        <begin position="91"/>
        <end position="110"/>
    </location>
</feature>
<keyword evidence="2" id="KW-0732">Signal</keyword>
<keyword evidence="3" id="KW-0378">Hydrolase</keyword>
<dbReference type="InterPro" id="IPR006693">
    <property type="entry name" value="AB_hydrolase_lipase"/>
</dbReference>
<protein>
    <submittedName>
        <fullName evidence="9">Lipase 3</fullName>
    </submittedName>
</protein>
<dbReference type="Proteomes" id="UP000053268">
    <property type="component" value="Unassembled WGS sequence"/>
</dbReference>
<dbReference type="FunFam" id="3.40.50.1820:FF:000021">
    <property type="entry name" value="Lipase"/>
    <property type="match status" value="1"/>
</dbReference>
<name>A0A194PMH9_PAPXU</name>
<evidence type="ECO:0000256" key="6">
    <source>
        <dbReference type="ARBA" id="ARBA00023180"/>
    </source>
</evidence>
<evidence type="ECO:0000259" key="8">
    <source>
        <dbReference type="Pfam" id="PF04083"/>
    </source>
</evidence>
<proteinExistence type="inferred from homology"/>
<evidence type="ECO:0000313" key="10">
    <source>
        <dbReference type="Proteomes" id="UP000053268"/>
    </source>
</evidence>
<evidence type="ECO:0000256" key="1">
    <source>
        <dbReference type="ARBA" id="ARBA00010701"/>
    </source>
</evidence>
<dbReference type="InterPro" id="IPR029058">
    <property type="entry name" value="AB_hydrolase_fold"/>
</dbReference>
<dbReference type="EMBL" id="KQ459598">
    <property type="protein sequence ID" value="KPI94527.1"/>
    <property type="molecule type" value="Genomic_DNA"/>
</dbReference>
<dbReference type="GO" id="GO:0016787">
    <property type="term" value="F:hydrolase activity"/>
    <property type="evidence" value="ECO:0007669"/>
    <property type="project" value="UniProtKB-KW"/>
</dbReference>
<accession>A0A194PMH9</accession>
<keyword evidence="10" id="KW-1185">Reference proteome</keyword>
<sequence>MQGPRVIAVHDERGERLVPNVVDVKSDVAIGRLAVGSFVALGARAGGLVVMMLMMDLVVHFLMAGVVVLRQVVEVVVVLRRWELVAEDAGGGVAGESEGQQQSDGLHGGSGEKWRLIVRFIKKKRKHGKTKADSIGRDQFDGSQCAGRQCEMFFRVTLLLLAVALLACSAQEHDLLAGITSSTGQLIGGIAKLPLVRQITQMSGDLLAGTANLVTTVPLSLVRSLGISYGFPTLVSDTNSVEVTNRIINEFTEGLSNEDINLTITDLVSKYGYPIEKHMVETQDGYFLTMHRIPNDNASAVFLMHGLLGSSDDWVVSGPVSALAYLLADEGYDVWMGNARGNKHSRFHNAFDTTEADFWDFSWHEIGFYDLPAMINYVLLATRSARLKYIGHSQGTTAFFVMASERPDYNNKISLMIALSPVAFMNHVKSPIVRLTAPGAPFLHNIMKGLGLYEVLPDNAATKLLRQLLCRAERLAEILCTNFVFLTLGFDFEQLNVTNLPVLYGHMPSGASGKQFAHYAQGIVSGDFRQFDYGDMVNTVVYGEKRPPSYVLENVRTPVAMFYSEADWLADPRDVDQLYNKLTNVIDLYKVPYEHFSHLDFIVAKDFKTLIYSRIRKLLWTFQKYDFE</sequence>
<gene>
    <name evidence="9" type="ORF">RR46_05779</name>
</gene>
<keyword evidence="4" id="KW-0442">Lipid degradation</keyword>
<evidence type="ECO:0000256" key="7">
    <source>
        <dbReference type="SAM" id="MobiDB-lite"/>
    </source>
</evidence>
<dbReference type="SUPFAM" id="SSF53474">
    <property type="entry name" value="alpha/beta-Hydrolases"/>
    <property type="match status" value="1"/>
</dbReference>
<evidence type="ECO:0000313" key="9">
    <source>
        <dbReference type="EMBL" id="KPI94527.1"/>
    </source>
</evidence>
<comment type="similarity">
    <text evidence="1">Belongs to the AB hydrolase superfamily. Lipase family.</text>
</comment>